<dbReference type="SUPFAM" id="SSF52113">
    <property type="entry name" value="BRCT domain"/>
    <property type="match status" value="1"/>
</dbReference>
<accession>G2Y736</accession>
<reference evidence="7" key="1">
    <citation type="journal article" date="2011" name="PLoS Genet.">
        <title>Genomic analysis of the necrotrophic fungal pathogens Sclerotinia sclerotiorum and Botrytis cinerea.</title>
        <authorList>
            <person name="Amselem J."/>
            <person name="Cuomo C.A."/>
            <person name="van Kan J.A."/>
            <person name="Viaud M."/>
            <person name="Benito E.P."/>
            <person name="Couloux A."/>
            <person name="Coutinho P.M."/>
            <person name="de Vries R.P."/>
            <person name="Dyer P.S."/>
            <person name="Fillinger S."/>
            <person name="Fournier E."/>
            <person name="Gout L."/>
            <person name="Hahn M."/>
            <person name="Kohn L."/>
            <person name="Lapalu N."/>
            <person name="Plummer K.M."/>
            <person name="Pradier J.M."/>
            <person name="Quevillon E."/>
            <person name="Sharon A."/>
            <person name="Simon A."/>
            <person name="ten Have A."/>
            <person name="Tudzynski B."/>
            <person name="Tudzynski P."/>
            <person name="Wincker P."/>
            <person name="Andrew M."/>
            <person name="Anthouard V."/>
            <person name="Beever R.E."/>
            <person name="Beffa R."/>
            <person name="Benoit I."/>
            <person name="Bouzid O."/>
            <person name="Brault B."/>
            <person name="Chen Z."/>
            <person name="Choquer M."/>
            <person name="Collemare J."/>
            <person name="Cotton P."/>
            <person name="Danchin E.G."/>
            <person name="Da Silva C."/>
            <person name="Gautier A."/>
            <person name="Giraud C."/>
            <person name="Giraud T."/>
            <person name="Gonzalez C."/>
            <person name="Grossetete S."/>
            <person name="Guldener U."/>
            <person name="Henrissat B."/>
            <person name="Howlett B.J."/>
            <person name="Kodira C."/>
            <person name="Kretschmer M."/>
            <person name="Lappartient A."/>
            <person name="Leroch M."/>
            <person name="Levis C."/>
            <person name="Mauceli E."/>
            <person name="Neuveglise C."/>
            <person name="Oeser B."/>
            <person name="Pearson M."/>
            <person name="Poulain J."/>
            <person name="Poussereau N."/>
            <person name="Quesneville H."/>
            <person name="Rascle C."/>
            <person name="Schumacher J."/>
            <person name="Segurens B."/>
            <person name="Sexton A."/>
            <person name="Silva E."/>
            <person name="Sirven C."/>
            <person name="Soanes D.M."/>
            <person name="Talbot N.J."/>
            <person name="Templeton M."/>
            <person name="Yandava C."/>
            <person name="Yarden O."/>
            <person name="Zeng Q."/>
            <person name="Rollins J.A."/>
            <person name="Lebrun M.H."/>
            <person name="Dickman M."/>
        </authorList>
    </citation>
    <scope>NUCLEOTIDE SEQUENCE [LARGE SCALE GENOMIC DNA]</scope>
    <source>
        <strain evidence="7">T4</strain>
    </source>
</reference>
<dbReference type="Proteomes" id="UP000008177">
    <property type="component" value="Unplaced contigs"/>
</dbReference>
<dbReference type="EMBL" id="FQ790293">
    <property type="protein sequence ID" value="CCD48438.1"/>
    <property type="molecule type" value="Genomic_DNA"/>
</dbReference>
<dbReference type="CDD" id="cd17745">
    <property type="entry name" value="BRCT_p53bp1_rpt1"/>
    <property type="match status" value="1"/>
</dbReference>
<evidence type="ECO:0000259" key="5">
    <source>
        <dbReference type="PROSITE" id="PS50172"/>
    </source>
</evidence>
<evidence type="ECO:0000313" key="6">
    <source>
        <dbReference type="EMBL" id="CCD48438.1"/>
    </source>
</evidence>
<feature type="compositionally biased region" description="Polar residues" evidence="4">
    <location>
        <begin position="22"/>
        <end position="34"/>
    </location>
</feature>
<dbReference type="AlphaFoldDB" id="G2Y736"/>
<sequence length="328" mass="36041">MKKHRTRSSVDPEEQEDAISAPLSNQKSILPSQGDSEDPLALSTPPSKISLNSKRAMNSLFEGMAFAVSYVDAEKDKQVAIHLIKQNGGRILDDGFENLFTPMTPPSKSRTGSSETAEAELEIASSEIKIGFVALIADEHSRKAKYMQALALGLPCISGRWISHCVDKCTIIDWLPYLLSAGNSSFLGGAVKNVYWFTQRPKLLDGKSILIVTGKGKTGEKRKPYTFLTRALGPTHLGQAQDLKQAKEMLLDAESKNASYDWLYVDGKQDVEAAVFENTPASTSVGGRKRKRASIQEEHATPPLPKRIRIVNDEVMIQSLILGQLIED</sequence>
<feature type="domain" description="BRCT" evidence="5">
    <location>
        <begin position="56"/>
        <end position="179"/>
    </location>
</feature>
<protein>
    <recommendedName>
        <fullName evidence="5">BRCT domain-containing protein</fullName>
    </recommendedName>
</protein>
<dbReference type="InterPro" id="IPR001357">
    <property type="entry name" value="BRCT_dom"/>
</dbReference>
<evidence type="ECO:0000256" key="2">
    <source>
        <dbReference type="ARBA" id="ARBA00022763"/>
    </source>
</evidence>
<dbReference type="PANTHER" id="PTHR15321">
    <property type="entry name" value="TUMOR SUPPRESSOR P53-BINDING PROTEIN 1"/>
    <property type="match status" value="1"/>
</dbReference>
<dbReference type="HOGENOM" id="CLU_970390_0_0_1"/>
<dbReference type="GO" id="GO:0005634">
    <property type="term" value="C:nucleus"/>
    <property type="evidence" value="ECO:0007669"/>
    <property type="project" value="UniProtKB-SubCell"/>
</dbReference>
<dbReference type="GO" id="GO:0045944">
    <property type="term" value="P:positive regulation of transcription by RNA polymerase II"/>
    <property type="evidence" value="ECO:0007669"/>
    <property type="project" value="TreeGrafter"/>
</dbReference>
<evidence type="ECO:0000313" key="7">
    <source>
        <dbReference type="Proteomes" id="UP000008177"/>
    </source>
</evidence>
<evidence type="ECO:0000256" key="1">
    <source>
        <dbReference type="ARBA" id="ARBA00004123"/>
    </source>
</evidence>
<feature type="region of interest" description="Disordered" evidence="4">
    <location>
        <begin position="1"/>
        <end position="47"/>
    </location>
</feature>
<organism evidence="6 7">
    <name type="scientific">Botryotinia fuckeliana (strain T4)</name>
    <name type="common">Noble rot fungus</name>
    <name type="synonym">Botrytis cinerea</name>
    <dbReference type="NCBI Taxonomy" id="999810"/>
    <lineage>
        <taxon>Eukaryota</taxon>
        <taxon>Fungi</taxon>
        <taxon>Dikarya</taxon>
        <taxon>Ascomycota</taxon>
        <taxon>Pezizomycotina</taxon>
        <taxon>Leotiomycetes</taxon>
        <taxon>Helotiales</taxon>
        <taxon>Sclerotiniaceae</taxon>
        <taxon>Botrytis</taxon>
    </lineage>
</organism>
<name>G2Y736_BOTF4</name>
<dbReference type="InParanoid" id="G2Y736"/>
<gene>
    <name evidence="6" type="ORF">BofuT4_P108220.1</name>
</gene>
<evidence type="ECO:0000256" key="4">
    <source>
        <dbReference type="SAM" id="MobiDB-lite"/>
    </source>
</evidence>
<proteinExistence type="predicted"/>
<dbReference type="GO" id="GO:0000077">
    <property type="term" value="P:DNA damage checkpoint signaling"/>
    <property type="evidence" value="ECO:0007669"/>
    <property type="project" value="TreeGrafter"/>
</dbReference>
<dbReference type="GO" id="GO:0042393">
    <property type="term" value="F:histone binding"/>
    <property type="evidence" value="ECO:0007669"/>
    <property type="project" value="TreeGrafter"/>
</dbReference>
<dbReference type="STRING" id="999810.G2Y736"/>
<dbReference type="InterPro" id="IPR036420">
    <property type="entry name" value="BRCT_dom_sf"/>
</dbReference>
<evidence type="ECO:0000256" key="3">
    <source>
        <dbReference type="ARBA" id="ARBA00023242"/>
    </source>
</evidence>
<keyword evidence="2" id="KW-0227">DNA damage</keyword>
<dbReference type="PANTHER" id="PTHR15321:SF3">
    <property type="entry name" value="TP53-BINDING PROTEIN 1"/>
    <property type="match status" value="1"/>
</dbReference>
<keyword evidence="3" id="KW-0539">Nucleus</keyword>
<dbReference type="InterPro" id="IPR047249">
    <property type="entry name" value="BRCT_p53bp1-like_rpt1"/>
</dbReference>
<comment type="subcellular location">
    <subcellularLocation>
        <location evidence="1">Nucleus</location>
    </subcellularLocation>
</comment>
<dbReference type="OrthoDB" id="129353at2759"/>
<dbReference type="SMART" id="SM00292">
    <property type="entry name" value="BRCT"/>
    <property type="match status" value="1"/>
</dbReference>
<dbReference type="InterPro" id="IPR047252">
    <property type="entry name" value="TP53BP1-like"/>
</dbReference>
<dbReference type="PROSITE" id="PS50172">
    <property type="entry name" value="BRCT"/>
    <property type="match status" value="1"/>
</dbReference>
<feature type="region of interest" description="Disordered" evidence="4">
    <location>
        <begin position="281"/>
        <end position="300"/>
    </location>
</feature>
<dbReference type="Gene3D" id="3.40.50.10190">
    <property type="entry name" value="BRCT domain"/>
    <property type="match status" value="1"/>
</dbReference>